<keyword evidence="1" id="KW-0472">Membrane</keyword>
<evidence type="ECO:0000256" key="1">
    <source>
        <dbReference type="SAM" id="Phobius"/>
    </source>
</evidence>
<reference evidence="2 3" key="1">
    <citation type="journal article" date="2016" name="Nat. Commun.">
        <title>Thousands of microbial genomes shed light on interconnected biogeochemical processes in an aquifer system.</title>
        <authorList>
            <person name="Anantharaman K."/>
            <person name="Brown C.T."/>
            <person name="Hug L.A."/>
            <person name="Sharon I."/>
            <person name="Castelle C.J."/>
            <person name="Probst A.J."/>
            <person name="Thomas B.C."/>
            <person name="Singh A."/>
            <person name="Wilkins M.J."/>
            <person name="Karaoz U."/>
            <person name="Brodie E.L."/>
            <person name="Williams K.H."/>
            <person name="Hubbard S.S."/>
            <person name="Banfield J.F."/>
        </authorList>
    </citation>
    <scope>NUCLEOTIDE SEQUENCE [LARGE SCALE GENOMIC DNA]</scope>
</reference>
<comment type="caution">
    <text evidence="2">The sequence shown here is derived from an EMBL/GenBank/DDBJ whole genome shotgun (WGS) entry which is preliminary data.</text>
</comment>
<keyword evidence="1" id="KW-1133">Transmembrane helix</keyword>
<feature type="transmembrane region" description="Helical" evidence="1">
    <location>
        <begin position="15"/>
        <end position="38"/>
    </location>
</feature>
<protein>
    <recommendedName>
        <fullName evidence="4">Cell division protein FtsL</fullName>
    </recommendedName>
</protein>
<evidence type="ECO:0000313" key="2">
    <source>
        <dbReference type="EMBL" id="OGN06383.1"/>
    </source>
</evidence>
<dbReference type="AlphaFoldDB" id="A0A1F8EZV0"/>
<accession>A0A1F8EZV0</accession>
<proteinExistence type="predicted"/>
<name>A0A1F8EZV0_9BACT</name>
<evidence type="ECO:0008006" key="4">
    <source>
        <dbReference type="Google" id="ProtNLM"/>
    </source>
</evidence>
<dbReference type="EMBL" id="MGJL01000039">
    <property type="protein sequence ID" value="OGN06383.1"/>
    <property type="molecule type" value="Genomic_DNA"/>
</dbReference>
<organism evidence="2 3">
    <name type="scientific">Candidatus Yanofskybacteria bacterium RIFCSPHIGHO2_01_FULL_45_42</name>
    <dbReference type="NCBI Taxonomy" id="1802671"/>
    <lineage>
        <taxon>Bacteria</taxon>
        <taxon>Candidatus Yanofskyibacteriota</taxon>
    </lineage>
</organism>
<gene>
    <name evidence="2" type="ORF">A2750_03960</name>
</gene>
<evidence type="ECO:0000313" key="3">
    <source>
        <dbReference type="Proteomes" id="UP000178023"/>
    </source>
</evidence>
<keyword evidence="1" id="KW-0812">Transmembrane</keyword>
<dbReference type="Proteomes" id="UP000178023">
    <property type="component" value="Unassembled WGS sequence"/>
</dbReference>
<sequence>MTNSHRTNPKLTQKITLILMVNFGLALIAAVLLSEYVLDANSMTFQRYQITKLGEELAAAQEDNSLLIMKQTTLLDSGTLSDFAARNNMVVAGGVTYLFENKDVALANKQY</sequence>